<dbReference type="PANTHER" id="PTHR11645">
    <property type="entry name" value="PYRROLINE-5-CARBOXYLATE REDUCTASE"/>
    <property type="match status" value="1"/>
</dbReference>
<comment type="catalytic activity">
    <reaction evidence="4">
        <text>L-proline + NAD(+) = (S)-1-pyrroline-5-carboxylate + NADH + 2 H(+)</text>
        <dbReference type="Rhea" id="RHEA:14105"/>
        <dbReference type="ChEBI" id="CHEBI:15378"/>
        <dbReference type="ChEBI" id="CHEBI:17388"/>
        <dbReference type="ChEBI" id="CHEBI:57540"/>
        <dbReference type="ChEBI" id="CHEBI:57945"/>
        <dbReference type="ChEBI" id="CHEBI:60039"/>
        <dbReference type="EC" id="1.5.1.2"/>
    </reaction>
</comment>
<dbReference type="InterPro" id="IPR000304">
    <property type="entry name" value="Pyrroline-COOH_reductase"/>
</dbReference>
<comment type="subcellular location">
    <subcellularLocation>
        <location evidence="4">Cytoplasm</location>
    </subcellularLocation>
</comment>
<comment type="similarity">
    <text evidence="1 4">Belongs to the pyrroline-5-carboxylate reductase family.</text>
</comment>
<comment type="catalytic activity">
    <reaction evidence="4">
        <text>L-proline + NADP(+) = (S)-1-pyrroline-5-carboxylate + NADPH + 2 H(+)</text>
        <dbReference type="Rhea" id="RHEA:14109"/>
        <dbReference type="ChEBI" id="CHEBI:15378"/>
        <dbReference type="ChEBI" id="CHEBI:17388"/>
        <dbReference type="ChEBI" id="CHEBI:57783"/>
        <dbReference type="ChEBI" id="CHEBI:58349"/>
        <dbReference type="ChEBI" id="CHEBI:60039"/>
        <dbReference type="EC" id="1.5.1.2"/>
    </reaction>
</comment>
<dbReference type="UniPathway" id="UPA00098">
    <property type="reaction ID" value="UER00361"/>
</dbReference>
<dbReference type="PATRIC" id="fig|1313304.3.peg.1302"/>
<dbReference type="HAMAP" id="MF_01925">
    <property type="entry name" value="P5C_reductase"/>
    <property type="match status" value="1"/>
</dbReference>
<feature type="binding site" evidence="6">
    <location>
        <begin position="67"/>
        <end position="70"/>
    </location>
    <ligand>
        <name>NADP(+)</name>
        <dbReference type="ChEBI" id="CHEBI:58349"/>
    </ligand>
</feature>
<accession>U7D807</accession>
<dbReference type="Gene3D" id="1.10.3730.10">
    <property type="entry name" value="ProC C-terminal domain-like"/>
    <property type="match status" value="1"/>
</dbReference>
<feature type="binding site" evidence="6">
    <location>
        <begin position="6"/>
        <end position="11"/>
    </location>
    <ligand>
        <name>NADP(+)</name>
        <dbReference type="ChEBI" id="CHEBI:58349"/>
    </ligand>
</feature>
<protein>
    <recommendedName>
        <fullName evidence="4 5">Pyrroline-5-carboxylate reductase</fullName>
        <shortName evidence="4">P5C reductase</shortName>
        <shortName evidence="4">P5CR</shortName>
        <ecNumber evidence="4 5">1.5.1.2</ecNumber>
    </recommendedName>
    <alternativeName>
        <fullName evidence="4">PCA reductase</fullName>
    </alternativeName>
</protein>
<dbReference type="EC" id="1.5.1.2" evidence="4 5"/>
<dbReference type="GO" id="GO:0005737">
    <property type="term" value="C:cytoplasm"/>
    <property type="evidence" value="ECO:0007669"/>
    <property type="project" value="UniProtKB-SubCell"/>
</dbReference>
<dbReference type="InterPro" id="IPR029036">
    <property type="entry name" value="P5CR_dimer"/>
</dbReference>
<evidence type="ECO:0000256" key="1">
    <source>
        <dbReference type="ARBA" id="ARBA00005525"/>
    </source>
</evidence>
<keyword evidence="4" id="KW-0028">Amino-acid biosynthesis</keyword>
<keyword evidence="10" id="KW-1185">Reference proteome</keyword>
<organism evidence="9 10">
    <name type="scientific">Chitinivibrio alkaliphilus ACht1</name>
    <dbReference type="NCBI Taxonomy" id="1313304"/>
    <lineage>
        <taxon>Bacteria</taxon>
        <taxon>Pseudomonadati</taxon>
        <taxon>Fibrobacterota</taxon>
        <taxon>Chitinivibrionia</taxon>
        <taxon>Chitinivibrionales</taxon>
        <taxon>Chitinivibrionaceae</taxon>
        <taxon>Chitinivibrio</taxon>
    </lineage>
</organism>
<dbReference type="InterPro" id="IPR036291">
    <property type="entry name" value="NAD(P)-bd_dom_sf"/>
</dbReference>
<dbReference type="InterPro" id="IPR028939">
    <property type="entry name" value="P5C_Rdtase_cat_N"/>
</dbReference>
<sequence length="263" mass="27089">MKIGVLGCGNMGGAIVRGIAKKHPTIEILLSDPSHKALDALSHVGTPCAAQEWFSSPEKTPDVVLLAVKPQYLREACAVFASVQSSVLWVSIAAGITIASLEEVLPTSSKICRVMPNTPSLIGKGMSGCTMNARCTEKDRTNAEVILESMGKYLFVPESMLNAVTGLSGSGPAYVYMVIEALADGGVAAGLSYSDALSCAIQTVRGAAAMVDETGEVPAVLRSHVMSAGGATAAAVKSLEEDGLRAALIRAVNASAQQAARLG</sequence>
<evidence type="ECO:0000256" key="6">
    <source>
        <dbReference type="PIRSR" id="PIRSR000193-1"/>
    </source>
</evidence>
<comment type="function">
    <text evidence="4">Catalyzes the reduction of 1-pyrroline-5-carboxylate (PCA) to L-proline.</text>
</comment>
<feature type="domain" description="Pyrroline-5-carboxylate reductase dimerisation" evidence="8">
    <location>
        <begin position="158"/>
        <end position="261"/>
    </location>
</feature>
<dbReference type="Gene3D" id="3.40.50.720">
    <property type="entry name" value="NAD(P)-binding Rossmann-like Domain"/>
    <property type="match status" value="1"/>
</dbReference>
<evidence type="ECO:0000256" key="5">
    <source>
        <dbReference type="NCBIfam" id="TIGR00112"/>
    </source>
</evidence>
<evidence type="ECO:0000259" key="8">
    <source>
        <dbReference type="Pfam" id="PF14748"/>
    </source>
</evidence>
<dbReference type="RefSeq" id="WP_022636829.1">
    <property type="nucleotide sequence ID" value="NZ_ASJR01000010.1"/>
</dbReference>
<dbReference type="EMBL" id="ASJR01000010">
    <property type="protein sequence ID" value="ERP31706.1"/>
    <property type="molecule type" value="Genomic_DNA"/>
</dbReference>
<dbReference type="PIRSF" id="PIRSF000193">
    <property type="entry name" value="Pyrrol-5-carb_rd"/>
    <property type="match status" value="1"/>
</dbReference>
<dbReference type="GO" id="GO:0055129">
    <property type="term" value="P:L-proline biosynthetic process"/>
    <property type="evidence" value="ECO:0007669"/>
    <property type="project" value="UniProtKB-UniRule"/>
</dbReference>
<name>U7D807_9BACT</name>
<proteinExistence type="inferred from homology"/>
<feature type="domain" description="Pyrroline-5-carboxylate reductase catalytic N-terminal" evidence="7">
    <location>
        <begin position="2"/>
        <end position="95"/>
    </location>
</feature>
<dbReference type="SUPFAM" id="SSF51735">
    <property type="entry name" value="NAD(P)-binding Rossmann-fold domains"/>
    <property type="match status" value="1"/>
</dbReference>
<dbReference type="GO" id="GO:0004735">
    <property type="term" value="F:pyrroline-5-carboxylate reductase activity"/>
    <property type="evidence" value="ECO:0007669"/>
    <property type="project" value="UniProtKB-UniRule"/>
</dbReference>
<dbReference type="Pfam" id="PF03807">
    <property type="entry name" value="F420_oxidored"/>
    <property type="match status" value="1"/>
</dbReference>
<keyword evidence="4" id="KW-0641">Proline biosynthesis</keyword>
<dbReference type="Proteomes" id="UP000017148">
    <property type="component" value="Unassembled WGS sequence"/>
</dbReference>
<evidence type="ECO:0000256" key="3">
    <source>
        <dbReference type="ARBA" id="ARBA00023002"/>
    </source>
</evidence>
<comment type="pathway">
    <text evidence="4">Amino-acid biosynthesis; L-proline biosynthesis; L-proline from L-glutamate 5-semialdehyde: step 1/1.</text>
</comment>
<dbReference type="AlphaFoldDB" id="U7D807"/>
<keyword evidence="3 4" id="KW-0560">Oxidoreductase</keyword>
<dbReference type="PANTHER" id="PTHR11645:SF0">
    <property type="entry name" value="PYRROLINE-5-CARBOXYLATE REDUCTASE 3"/>
    <property type="match status" value="1"/>
</dbReference>
<evidence type="ECO:0000313" key="10">
    <source>
        <dbReference type="Proteomes" id="UP000017148"/>
    </source>
</evidence>
<dbReference type="SUPFAM" id="SSF48179">
    <property type="entry name" value="6-phosphogluconate dehydrogenase C-terminal domain-like"/>
    <property type="match status" value="1"/>
</dbReference>
<evidence type="ECO:0000256" key="2">
    <source>
        <dbReference type="ARBA" id="ARBA00022857"/>
    </source>
</evidence>
<keyword evidence="4" id="KW-0963">Cytoplasm</keyword>
<dbReference type="InterPro" id="IPR008927">
    <property type="entry name" value="6-PGluconate_DH-like_C_sf"/>
</dbReference>
<dbReference type="eggNOG" id="COG0345">
    <property type="taxonomic scope" value="Bacteria"/>
</dbReference>
<dbReference type="STRING" id="1313304.CALK_1368"/>
<comment type="caution">
    <text evidence="9">The sequence shown here is derived from an EMBL/GenBank/DDBJ whole genome shotgun (WGS) entry which is preliminary data.</text>
</comment>
<dbReference type="Pfam" id="PF14748">
    <property type="entry name" value="P5CR_dimer"/>
    <property type="match status" value="1"/>
</dbReference>
<dbReference type="FunFam" id="1.10.3730.10:FF:000001">
    <property type="entry name" value="Pyrroline-5-carboxylate reductase"/>
    <property type="match status" value="1"/>
</dbReference>
<keyword evidence="2 4" id="KW-0521">NADP</keyword>
<dbReference type="NCBIfam" id="TIGR00112">
    <property type="entry name" value="proC"/>
    <property type="match status" value="1"/>
</dbReference>
<gene>
    <name evidence="4" type="primary">proC</name>
    <name evidence="9" type="ORF">CALK_1368</name>
</gene>
<evidence type="ECO:0000256" key="4">
    <source>
        <dbReference type="HAMAP-Rule" id="MF_01925"/>
    </source>
</evidence>
<evidence type="ECO:0000313" key="9">
    <source>
        <dbReference type="EMBL" id="ERP31706.1"/>
    </source>
</evidence>
<dbReference type="OrthoDB" id="9805754at2"/>
<evidence type="ECO:0000259" key="7">
    <source>
        <dbReference type="Pfam" id="PF03807"/>
    </source>
</evidence>
<reference evidence="9 10" key="1">
    <citation type="journal article" date="2013" name="Environ. Microbiol.">
        <title>Genome analysis of Chitinivibrio alkaliphilus gen. nov., sp. nov., a novel extremely haloalkaliphilic anaerobic chitinolytic bacterium from the candidate phylum Termite Group 3.</title>
        <authorList>
            <person name="Sorokin D.Y."/>
            <person name="Gumerov V.M."/>
            <person name="Rakitin A.L."/>
            <person name="Beletsky A.V."/>
            <person name="Damste J.S."/>
            <person name="Muyzer G."/>
            <person name="Mardanov A.V."/>
            <person name="Ravin N.V."/>
        </authorList>
    </citation>
    <scope>NUCLEOTIDE SEQUENCE [LARGE SCALE GENOMIC DNA]</scope>
    <source>
        <strain evidence="9 10">ACht1</strain>
    </source>
</reference>